<gene>
    <name evidence="2" type="ORF">CN551_13135</name>
</gene>
<dbReference type="CDD" id="cd00093">
    <property type="entry name" value="HTH_XRE"/>
    <property type="match status" value="1"/>
</dbReference>
<dbReference type="AlphaFoldDB" id="A0AB36T940"/>
<evidence type="ECO:0000313" key="2">
    <source>
        <dbReference type="EMBL" id="PEN88698.1"/>
    </source>
</evidence>
<dbReference type="SUPFAM" id="SSF47413">
    <property type="entry name" value="lambda repressor-like DNA-binding domains"/>
    <property type="match status" value="1"/>
</dbReference>
<comment type="caution">
    <text evidence="2">The sequence shown here is derived from an EMBL/GenBank/DDBJ whole genome shotgun (WGS) entry which is preliminary data.</text>
</comment>
<dbReference type="PROSITE" id="PS50943">
    <property type="entry name" value="HTH_CROC1"/>
    <property type="match status" value="1"/>
</dbReference>
<dbReference type="Proteomes" id="UP000220078">
    <property type="component" value="Unassembled WGS sequence"/>
</dbReference>
<dbReference type="InterPro" id="IPR001387">
    <property type="entry name" value="Cro/C1-type_HTH"/>
</dbReference>
<dbReference type="EMBL" id="NUAP01000025">
    <property type="protein sequence ID" value="PEN88698.1"/>
    <property type="molecule type" value="Genomic_DNA"/>
</dbReference>
<dbReference type="Gene3D" id="1.10.260.40">
    <property type="entry name" value="lambda repressor-like DNA-binding domains"/>
    <property type="match status" value="1"/>
</dbReference>
<organism evidence="2 3">
    <name type="scientific">Bacillus toyonensis</name>
    <dbReference type="NCBI Taxonomy" id="155322"/>
    <lineage>
        <taxon>Bacteria</taxon>
        <taxon>Bacillati</taxon>
        <taxon>Bacillota</taxon>
        <taxon>Bacilli</taxon>
        <taxon>Bacillales</taxon>
        <taxon>Bacillaceae</taxon>
        <taxon>Bacillus</taxon>
        <taxon>Bacillus cereus group</taxon>
    </lineage>
</organism>
<dbReference type="RefSeq" id="WP_070173079.1">
    <property type="nucleotide sequence ID" value="NZ_JARMKW010000008.1"/>
</dbReference>
<name>A0AB36T940_9BACI</name>
<protein>
    <submittedName>
        <fullName evidence="2">XRE family transcriptional regulator</fullName>
    </submittedName>
</protein>
<evidence type="ECO:0000259" key="1">
    <source>
        <dbReference type="PROSITE" id="PS50943"/>
    </source>
</evidence>
<sequence>MYQVDLESLTRRHDISLTELAELSGIRQPNLSRIKRRRKASLGSIMRIAKALNIEDLNEIVKTQK</sequence>
<dbReference type="Pfam" id="PF13443">
    <property type="entry name" value="HTH_26"/>
    <property type="match status" value="1"/>
</dbReference>
<reference evidence="2 3" key="1">
    <citation type="submission" date="2017-09" db="EMBL/GenBank/DDBJ databases">
        <title>Large-scale bioinformatics analysis of Bacillus genomes uncovers conserved roles of natural products in bacterial physiology.</title>
        <authorList>
            <consortium name="Agbiome Team Llc"/>
            <person name="Bleich R.M."/>
            <person name="Kirk G.J."/>
            <person name="Santa Maria K.C."/>
            <person name="Allen S.E."/>
            <person name="Farag S."/>
            <person name="Shank E.A."/>
            <person name="Bowers A."/>
        </authorList>
    </citation>
    <scope>NUCLEOTIDE SEQUENCE [LARGE SCALE GENOMIC DNA]</scope>
    <source>
        <strain evidence="2 3">AFS027629</strain>
    </source>
</reference>
<proteinExistence type="predicted"/>
<feature type="domain" description="HTH cro/C1-type" evidence="1">
    <location>
        <begin position="6"/>
        <end position="60"/>
    </location>
</feature>
<accession>A0AB36T940</accession>
<dbReference type="GO" id="GO:0003677">
    <property type="term" value="F:DNA binding"/>
    <property type="evidence" value="ECO:0007669"/>
    <property type="project" value="InterPro"/>
</dbReference>
<evidence type="ECO:0000313" key="3">
    <source>
        <dbReference type="Proteomes" id="UP000220078"/>
    </source>
</evidence>
<dbReference type="InterPro" id="IPR010982">
    <property type="entry name" value="Lambda_DNA-bd_dom_sf"/>
</dbReference>